<sequence length="80" mass="8783">MRASISAGERIHVRDTAQLVIEEKGNDRKSLIVRAETRNPPKITSRRSEGSPGLGSYNRAFATTVGGESEAESRRVESRV</sequence>
<comment type="caution">
    <text evidence="2">The sequence shown here is derived from an EMBL/GenBank/DDBJ whole genome shotgun (WGS) entry which is preliminary data.</text>
</comment>
<dbReference type="EMBL" id="JAPVEB010000005">
    <property type="protein sequence ID" value="KAJ5264237.1"/>
    <property type="molecule type" value="Genomic_DNA"/>
</dbReference>
<reference evidence="2 3" key="1">
    <citation type="journal article" date="2023" name="IMA Fungus">
        <title>Comparative genomic study of the Penicillium genus elucidates a diverse pangenome and 15 lateral gene transfer events.</title>
        <authorList>
            <person name="Petersen C."/>
            <person name="Sorensen T."/>
            <person name="Nielsen M.R."/>
            <person name="Sondergaard T.E."/>
            <person name="Sorensen J.L."/>
            <person name="Fitzpatrick D.A."/>
            <person name="Frisvad J.C."/>
            <person name="Nielsen K.L."/>
        </authorList>
    </citation>
    <scope>NUCLEOTIDE SEQUENCE [LARGE SCALE GENOMIC DNA]</scope>
    <source>
        <strain evidence="2 3">IBT 3361</strain>
    </source>
</reference>
<accession>A0ABQ8WC61</accession>
<gene>
    <name evidence="2" type="ORF">N7505_008158</name>
</gene>
<proteinExistence type="predicted"/>
<name>A0ABQ8WC61_PENCH</name>
<protein>
    <submittedName>
        <fullName evidence="2">Uncharacterized protein</fullName>
    </submittedName>
</protein>
<dbReference type="Proteomes" id="UP001220256">
    <property type="component" value="Unassembled WGS sequence"/>
</dbReference>
<keyword evidence="3" id="KW-1185">Reference proteome</keyword>
<evidence type="ECO:0000313" key="2">
    <source>
        <dbReference type="EMBL" id="KAJ5264237.1"/>
    </source>
</evidence>
<evidence type="ECO:0000256" key="1">
    <source>
        <dbReference type="SAM" id="MobiDB-lite"/>
    </source>
</evidence>
<feature type="compositionally biased region" description="Basic and acidic residues" evidence="1">
    <location>
        <begin position="71"/>
        <end position="80"/>
    </location>
</feature>
<organism evidence="2 3">
    <name type="scientific">Penicillium chrysogenum</name>
    <name type="common">Penicillium notatum</name>
    <dbReference type="NCBI Taxonomy" id="5076"/>
    <lineage>
        <taxon>Eukaryota</taxon>
        <taxon>Fungi</taxon>
        <taxon>Dikarya</taxon>
        <taxon>Ascomycota</taxon>
        <taxon>Pezizomycotina</taxon>
        <taxon>Eurotiomycetes</taxon>
        <taxon>Eurotiomycetidae</taxon>
        <taxon>Eurotiales</taxon>
        <taxon>Aspergillaceae</taxon>
        <taxon>Penicillium</taxon>
        <taxon>Penicillium chrysogenum species complex</taxon>
    </lineage>
</organism>
<evidence type="ECO:0000313" key="3">
    <source>
        <dbReference type="Proteomes" id="UP001220256"/>
    </source>
</evidence>
<feature type="region of interest" description="Disordered" evidence="1">
    <location>
        <begin position="36"/>
        <end position="80"/>
    </location>
</feature>